<gene>
    <name evidence="4" type="ORF">CLV72_108209</name>
</gene>
<reference evidence="4 5" key="1">
    <citation type="submission" date="2018-03" db="EMBL/GenBank/DDBJ databases">
        <title>Genomic Encyclopedia of Archaeal and Bacterial Type Strains, Phase II (KMG-II): from individual species to whole genera.</title>
        <authorList>
            <person name="Goeker M."/>
        </authorList>
    </citation>
    <scope>NUCLEOTIDE SEQUENCE [LARGE SCALE GENOMIC DNA]</scope>
    <source>
        <strain evidence="4 5">DSM 45601</strain>
    </source>
</reference>
<dbReference type="GO" id="GO:0016791">
    <property type="term" value="F:phosphatase activity"/>
    <property type="evidence" value="ECO:0007669"/>
    <property type="project" value="TreeGrafter"/>
</dbReference>
<sequence length="367" mass="38475">MNSRSTPAFPHRVRALAGRAVSRFRRKFLFRYRIVLITLVMLAVGIGLGAVYVSPALFPPSAVILTVLAGGLLLKRKSLAFLLAVVTAVLGFTAFQLDFTQVGPGLLVTIAVTAVLANLLAGVRERIGVRGLRGEQMLIELRDRLRNQGRLPELPRGWGAEAVLEQAGGSSFGGDFVVSSRNGDTVEVALVDVSGKGVDAGTRALLLSGAFGGLLGAVPAADYLGACNDYLMRTAVGEGFVTAVHLSIDLATGEYAVRSAGHPPAAHFDAGSGTWRMTEAKGIVLGVVPEMNPVSAYGLLRDGDAIMLYTDGLVEAPGKDIDAGIDRLLGSADRMVAAGFRRGAAQLVAELGKGQHDDCAAVVIWRS</sequence>
<keyword evidence="2" id="KW-1133">Transmembrane helix</keyword>
<feature type="transmembrane region" description="Helical" evidence="2">
    <location>
        <begin position="103"/>
        <end position="123"/>
    </location>
</feature>
<dbReference type="InterPro" id="IPR001932">
    <property type="entry name" value="PPM-type_phosphatase-like_dom"/>
</dbReference>
<evidence type="ECO:0000259" key="3">
    <source>
        <dbReference type="SMART" id="SM00331"/>
    </source>
</evidence>
<dbReference type="SMART" id="SM00331">
    <property type="entry name" value="PP2C_SIG"/>
    <property type="match status" value="1"/>
</dbReference>
<protein>
    <submittedName>
        <fullName evidence="4">Stage II sporulation protein E</fullName>
    </submittedName>
</protein>
<keyword evidence="1" id="KW-0378">Hydrolase</keyword>
<dbReference type="Gene3D" id="3.60.40.10">
    <property type="entry name" value="PPM-type phosphatase domain"/>
    <property type="match status" value="1"/>
</dbReference>
<evidence type="ECO:0000313" key="4">
    <source>
        <dbReference type="EMBL" id="PRX96203.1"/>
    </source>
</evidence>
<dbReference type="Pfam" id="PF07228">
    <property type="entry name" value="SpoIIE"/>
    <property type="match status" value="1"/>
</dbReference>
<keyword evidence="2" id="KW-0472">Membrane</keyword>
<dbReference type="SUPFAM" id="SSF81606">
    <property type="entry name" value="PP2C-like"/>
    <property type="match status" value="1"/>
</dbReference>
<organism evidence="4 5">
    <name type="scientific">Allonocardiopsis opalescens</name>
    <dbReference type="NCBI Taxonomy" id="1144618"/>
    <lineage>
        <taxon>Bacteria</taxon>
        <taxon>Bacillati</taxon>
        <taxon>Actinomycetota</taxon>
        <taxon>Actinomycetes</taxon>
        <taxon>Streptosporangiales</taxon>
        <taxon>Allonocardiopsis</taxon>
    </lineage>
</organism>
<dbReference type="AlphaFoldDB" id="A0A2T0PXD8"/>
<dbReference type="PANTHER" id="PTHR43156:SF2">
    <property type="entry name" value="STAGE II SPORULATION PROTEIN E"/>
    <property type="match status" value="1"/>
</dbReference>
<name>A0A2T0PXD8_9ACTN</name>
<dbReference type="InterPro" id="IPR036457">
    <property type="entry name" value="PPM-type-like_dom_sf"/>
</dbReference>
<evidence type="ECO:0000256" key="2">
    <source>
        <dbReference type="SAM" id="Phobius"/>
    </source>
</evidence>
<feature type="transmembrane region" description="Helical" evidence="2">
    <location>
        <begin position="32"/>
        <end position="51"/>
    </location>
</feature>
<accession>A0A2T0PXD8</accession>
<feature type="transmembrane region" description="Helical" evidence="2">
    <location>
        <begin position="57"/>
        <end position="74"/>
    </location>
</feature>
<evidence type="ECO:0000313" key="5">
    <source>
        <dbReference type="Proteomes" id="UP000237846"/>
    </source>
</evidence>
<evidence type="ECO:0000256" key="1">
    <source>
        <dbReference type="ARBA" id="ARBA00022801"/>
    </source>
</evidence>
<keyword evidence="2" id="KW-0812">Transmembrane</keyword>
<keyword evidence="5" id="KW-1185">Reference proteome</keyword>
<dbReference type="RefSeq" id="WP_106250933.1">
    <property type="nucleotide sequence ID" value="NZ_PVZC01000008.1"/>
</dbReference>
<comment type="caution">
    <text evidence="4">The sequence shown here is derived from an EMBL/GenBank/DDBJ whole genome shotgun (WGS) entry which is preliminary data.</text>
</comment>
<dbReference type="OrthoDB" id="4291756at2"/>
<dbReference type="Proteomes" id="UP000237846">
    <property type="component" value="Unassembled WGS sequence"/>
</dbReference>
<proteinExistence type="predicted"/>
<feature type="transmembrane region" description="Helical" evidence="2">
    <location>
        <begin position="79"/>
        <end position="97"/>
    </location>
</feature>
<feature type="domain" description="PPM-type phosphatase" evidence="3">
    <location>
        <begin position="161"/>
        <end position="366"/>
    </location>
</feature>
<dbReference type="InterPro" id="IPR052016">
    <property type="entry name" value="Bact_Sigma-Reg"/>
</dbReference>
<dbReference type="PANTHER" id="PTHR43156">
    <property type="entry name" value="STAGE II SPORULATION PROTEIN E-RELATED"/>
    <property type="match status" value="1"/>
</dbReference>
<dbReference type="EMBL" id="PVZC01000008">
    <property type="protein sequence ID" value="PRX96203.1"/>
    <property type="molecule type" value="Genomic_DNA"/>
</dbReference>